<evidence type="ECO:0000256" key="2">
    <source>
        <dbReference type="SAM" id="MobiDB-lite"/>
    </source>
</evidence>
<dbReference type="PROSITE" id="PS51083">
    <property type="entry name" value="ZF_HIT"/>
    <property type="match status" value="1"/>
</dbReference>
<keyword evidence="1" id="KW-0862">Zinc</keyword>
<feature type="region of interest" description="Disordered" evidence="2">
    <location>
        <begin position="1"/>
        <end position="59"/>
    </location>
</feature>
<accession>A0A9P9ACK0</accession>
<dbReference type="Gene3D" id="3.30.60.190">
    <property type="match status" value="1"/>
</dbReference>
<gene>
    <name evidence="4" type="ORF">F5X68DRAFT_79189</name>
</gene>
<protein>
    <submittedName>
        <fullName evidence="4">HIT finger domain protein</fullName>
    </submittedName>
</protein>
<dbReference type="EMBL" id="JAGSXJ010000009">
    <property type="protein sequence ID" value="KAH6688334.1"/>
    <property type="molecule type" value="Genomic_DNA"/>
</dbReference>
<sequence>MDEEGVTIPPTTAPTSTTNDAQKTSTPDTVANTVTTGETAAPTVQPTDPSDADDATEPPQPAPVLCGICNEQPGKYKCTRCKLPFCSVACNKVHKENHPPDPEPPTPTEAKAPETEAESAPASDPKNPFSFLDDSQHLRYLFKRYPNLPRQLLAIVAETDPPTEAQHSTLKEAILAKAAAAGNSKKEQWNHDVGIRKGKEALRKARKADGDLGEGIREYTELIAHLTSQESRNREADALLRQQATQRDADLIRKLIEEEKR</sequence>
<evidence type="ECO:0000313" key="5">
    <source>
        <dbReference type="Proteomes" id="UP000770015"/>
    </source>
</evidence>
<dbReference type="OrthoDB" id="18412at2759"/>
<dbReference type="AlphaFoldDB" id="A0A9P9ACK0"/>
<feature type="compositionally biased region" description="Low complexity" evidence="2">
    <location>
        <begin position="7"/>
        <end position="18"/>
    </location>
</feature>
<dbReference type="GO" id="GO:0008270">
    <property type="term" value="F:zinc ion binding"/>
    <property type="evidence" value="ECO:0007669"/>
    <property type="project" value="UniProtKB-UniRule"/>
</dbReference>
<keyword evidence="1" id="KW-0479">Metal-binding</keyword>
<dbReference type="InterPro" id="IPR007529">
    <property type="entry name" value="Znf_HIT"/>
</dbReference>
<evidence type="ECO:0000259" key="3">
    <source>
        <dbReference type="PROSITE" id="PS51083"/>
    </source>
</evidence>
<organism evidence="4 5">
    <name type="scientific">Plectosphaerella plurivora</name>
    <dbReference type="NCBI Taxonomy" id="936078"/>
    <lineage>
        <taxon>Eukaryota</taxon>
        <taxon>Fungi</taxon>
        <taxon>Dikarya</taxon>
        <taxon>Ascomycota</taxon>
        <taxon>Pezizomycotina</taxon>
        <taxon>Sordariomycetes</taxon>
        <taxon>Hypocreomycetidae</taxon>
        <taxon>Glomerellales</taxon>
        <taxon>Plectosphaerellaceae</taxon>
        <taxon>Plectosphaerella</taxon>
    </lineage>
</organism>
<feature type="region of interest" description="Disordered" evidence="2">
    <location>
        <begin position="95"/>
        <end position="129"/>
    </location>
</feature>
<feature type="domain" description="HIT-type" evidence="3">
    <location>
        <begin position="66"/>
        <end position="99"/>
    </location>
</feature>
<dbReference type="SUPFAM" id="SSF144232">
    <property type="entry name" value="HIT/MYND zinc finger-like"/>
    <property type="match status" value="1"/>
</dbReference>
<evidence type="ECO:0000256" key="1">
    <source>
        <dbReference type="PROSITE-ProRule" id="PRU00453"/>
    </source>
</evidence>
<keyword evidence="5" id="KW-1185">Reference proteome</keyword>
<dbReference type="CDD" id="cd23024">
    <property type="entry name" value="zf-HIT_ZNHIT2-3"/>
    <property type="match status" value="1"/>
</dbReference>
<comment type="caution">
    <text evidence="4">The sequence shown here is derived from an EMBL/GenBank/DDBJ whole genome shotgun (WGS) entry which is preliminary data.</text>
</comment>
<dbReference type="InterPro" id="IPR013087">
    <property type="entry name" value="Znf_C2H2_type"/>
</dbReference>
<name>A0A9P9ACK0_9PEZI</name>
<dbReference type="PROSITE" id="PS00028">
    <property type="entry name" value="ZINC_FINGER_C2H2_1"/>
    <property type="match status" value="1"/>
</dbReference>
<proteinExistence type="predicted"/>
<evidence type="ECO:0000313" key="4">
    <source>
        <dbReference type="EMBL" id="KAH6688334.1"/>
    </source>
</evidence>
<feature type="compositionally biased region" description="Polar residues" evidence="2">
    <location>
        <begin position="19"/>
        <end position="48"/>
    </location>
</feature>
<dbReference type="Pfam" id="PF04438">
    <property type="entry name" value="zf-HIT"/>
    <property type="match status" value="1"/>
</dbReference>
<reference evidence="4" key="1">
    <citation type="journal article" date="2021" name="Nat. Commun.">
        <title>Genetic determinants of endophytism in the Arabidopsis root mycobiome.</title>
        <authorList>
            <person name="Mesny F."/>
            <person name="Miyauchi S."/>
            <person name="Thiergart T."/>
            <person name="Pickel B."/>
            <person name="Atanasova L."/>
            <person name="Karlsson M."/>
            <person name="Huettel B."/>
            <person name="Barry K.W."/>
            <person name="Haridas S."/>
            <person name="Chen C."/>
            <person name="Bauer D."/>
            <person name="Andreopoulos W."/>
            <person name="Pangilinan J."/>
            <person name="LaButti K."/>
            <person name="Riley R."/>
            <person name="Lipzen A."/>
            <person name="Clum A."/>
            <person name="Drula E."/>
            <person name="Henrissat B."/>
            <person name="Kohler A."/>
            <person name="Grigoriev I.V."/>
            <person name="Martin F.M."/>
            <person name="Hacquard S."/>
        </authorList>
    </citation>
    <scope>NUCLEOTIDE SEQUENCE</scope>
    <source>
        <strain evidence="4">MPI-SDFR-AT-0117</strain>
    </source>
</reference>
<dbReference type="Proteomes" id="UP000770015">
    <property type="component" value="Unassembled WGS sequence"/>
</dbReference>
<keyword evidence="1" id="KW-0863">Zinc-finger</keyword>